<dbReference type="PANTHER" id="PTHR17039:SF0">
    <property type="entry name" value="U3 SMALL NUCLEOLAR RIBONUCLEOPROTEIN PROTEIN MPP10"/>
    <property type="match status" value="1"/>
</dbReference>
<dbReference type="GO" id="GO:0005732">
    <property type="term" value="C:sno(s)RNA-containing ribonucleoprotein complex"/>
    <property type="evidence" value="ECO:0007669"/>
    <property type="project" value="InterPro"/>
</dbReference>
<keyword evidence="5" id="KW-0687">Ribonucleoprotein</keyword>
<dbReference type="GO" id="GO:0032040">
    <property type="term" value="C:small-subunit processome"/>
    <property type="evidence" value="ECO:0007669"/>
    <property type="project" value="TreeGrafter"/>
</dbReference>
<protein>
    <submittedName>
        <fullName evidence="8">Similar to U3 snoRNP component Mpp10</fullName>
    </submittedName>
</protein>
<evidence type="ECO:0000256" key="5">
    <source>
        <dbReference type="ARBA" id="ARBA00023274"/>
    </source>
</evidence>
<feature type="region of interest" description="Disordered" evidence="7">
    <location>
        <begin position="306"/>
        <end position="334"/>
    </location>
</feature>
<dbReference type="GO" id="GO:0034457">
    <property type="term" value="C:Mpp10 complex"/>
    <property type="evidence" value="ECO:0007669"/>
    <property type="project" value="InterPro"/>
</dbReference>
<evidence type="ECO:0000256" key="1">
    <source>
        <dbReference type="ARBA" id="ARBA00004604"/>
    </source>
</evidence>
<dbReference type="InterPro" id="IPR012173">
    <property type="entry name" value="Mpp10"/>
</dbReference>
<feature type="compositionally biased region" description="Acidic residues" evidence="7">
    <location>
        <begin position="365"/>
        <end position="381"/>
    </location>
</feature>
<sequence length="953" mass="103768">MHETAAALREWHARLLSWEAAQTDPGRVAEPSGASELRILCKLLFDSAAKTLEWQTKRRCLGRRAAALRSTLGELKRLSIAGFDLEQVWAELETRNRSLCAAARKTLERIESEFATGGGSAQCIEVASTADTAPSQDNGTLKRVRFDDERNETREFVRDQDEEVGCMSPNFFFDDDDDENDNDEFIIGHAMLEACDTMYDAGSSTSDSSERDEMDEAACGDFGANVGHEALRKFGHTSADMELNSLASDAAASVKRRALSTNAASVADESAPDCLLSDESNEKGPGHSDTCDNAIESAHNVAAPEANTAGASASGSEAQSLPQHSNANNRSEALPSHVAQLDPWIEQTPDASWSSAESPTASIDNIDDASLDSFGTDDDSGTLESSASPEDDVYYEQFFGSEASDSLRSDASPREQSFPHRKRNQYTNATMDTKSQPAENRHDSKHNAHKLSTAAPTLDNTSTCTPVTTPEPAQTSAFERCEALLRTRARSLEKFNLEEKPWQLRGEVTGHERPVDSVLDAELDFDLSVARRPRIRTHAYEAALAGNHVDEAAISDRAADSDTDTSQDTDTHVLTEASIRRRVLQRVLDQAFDDVQRRVRPSAADAAAAAAAAAAPDAGAFELSQERSAQGLAELYAGRDAATAGAQGIVRGASTQTPKSPRNPLEQQVDALFGELASAIATQTEVAERVLETRSFAVADGWSLRPQKLVSDATQTVAVGEAPWMVLGRGDVPGAEAAALAEQRVARDPVREQASRLGVDTDASLRLKQGDTEASRSSRRTRRNRLKRLVRSRLRRKRETAEQRQRATEWLQEAALRDSIAAWEAKSRGRSRHESRIAGETDRDQQVVYEQALRVVQQAQAQADAQARAHVSRGQYAGIRIRKAEHVAEQPARGSTDPAHTSSIQCGGARRTRRLEPGDDRVQAGGGSGSATLYLQLRRQLDREIQRQKTSSL</sequence>
<dbReference type="eggNOG" id="KOG2600">
    <property type="taxonomic scope" value="Eukaryota"/>
</dbReference>
<feature type="compositionally biased region" description="Basic and acidic residues" evidence="7">
    <location>
        <begin position="280"/>
        <end position="290"/>
    </location>
</feature>
<organism evidence="8 9">
    <name type="scientific">Cyanidioschyzon merolae (strain NIES-3377 / 10D)</name>
    <name type="common">Unicellular red alga</name>
    <dbReference type="NCBI Taxonomy" id="280699"/>
    <lineage>
        <taxon>Eukaryota</taxon>
        <taxon>Rhodophyta</taxon>
        <taxon>Bangiophyceae</taxon>
        <taxon>Cyanidiales</taxon>
        <taxon>Cyanidiaceae</taxon>
        <taxon>Cyanidioschyzon</taxon>
    </lineage>
</organism>
<dbReference type="GeneID" id="16992231"/>
<dbReference type="Gramene" id="CMB019CT">
    <property type="protein sequence ID" value="CMB019CT"/>
    <property type="gene ID" value="CMB019C"/>
</dbReference>
<dbReference type="OMA" id="MHRFVEE"/>
<keyword evidence="9" id="KW-1185">Reference proteome</keyword>
<dbReference type="HOGENOM" id="CLU_309378_0_0_1"/>
<reference evidence="8 9" key="1">
    <citation type="journal article" date="2004" name="Nature">
        <title>Genome sequence of the ultrasmall unicellular red alga Cyanidioschyzon merolae 10D.</title>
        <authorList>
            <person name="Matsuzaki M."/>
            <person name="Misumi O."/>
            <person name="Shin-i T."/>
            <person name="Maruyama S."/>
            <person name="Takahara M."/>
            <person name="Miyagishima S."/>
            <person name="Mori T."/>
            <person name="Nishida K."/>
            <person name="Yagisawa F."/>
            <person name="Nishida K."/>
            <person name="Yoshida Y."/>
            <person name="Nishimura Y."/>
            <person name="Nakao S."/>
            <person name="Kobayashi T."/>
            <person name="Momoyama Y."/>
            <person name="Higashiyama T."/>
            <person name="Minoda A."/>
            <person name="Sano M."/>
            <person name="Nomoto H."/>
            <person name="Oishi K."/>
            <person name="Hayashi H."/>
            <person name="Ohta F."/>
            <person name="Nishizaka S."/>
            <person name="Haga S."/>
            <person name="Miura S."/>
            <person name="Morishita T."/>
            <person name="Kabeya Y."/>
            <person name="Terasawa K."/>
            <person name="Suzuki Y."/>
            <person name="Ishii Y."/>
            <person name="Asakawa S."/>
            <person name="Takano H."/>
            <person name="Ohta N."/>
            <person name="Kuroiwa H."/>
            <person name="Tanaka K."/>
            <person name="Shimizu N."/>
            <person name="Sugano S."/>
            <person name="Sato N."/>
            <person name="Nozaki H."/>
            <person name="Ogasawara N."/>
            <person name="Kohara Y."/>
            <person name="Kuroiwa T."/>
        </authorList>
    </citation>
    <scope>NUCLEOTIDE SEQUENCE [LARGE SCALE GENOMIC DNA]</scope>
    <source>
        <strain evidence="8 9">10D</strain>
    </source>
</reference>
<feature type="compositionally biased region" description="Polar residues" evidence="7">
    <location>
        <begin position="454"/>
        <end position="472"/>
    </location>
</feature>
<gene>
    <name evidence="8" type="ORF">CYME_CMB019C</name>
</gene>
<dbReference type="Proteomes" id="UP000007014">
    <property type="component" value="Chromosome 2"/>
</dbReference>
<feature type="compositionally biased region" description="Basic and acidic residues" evidence="7">
    <location>
        <begin position="763"/>
        <end position="776"/>
    </location>
</feature>
<dbReference type="RefSeq" id="XP_005535131.1">
    <property type="nucleotide sequence ID" value="XM_005535074.1"/>
</dbReference>
<feature type="compositionally biased region" description="Polar residues" evidence="7">
    <location>
        <begin position="425"/>
        <end position="438"/>
    </location>
</feature>
<evidence type="ECO:0000256" key="4">
    <source>
        <dbReference type="ARBA" id="ARBA00023242"/>
    </source>
</evidence>
<keyword evidence="2" id="KW-0690">Ribosome biogenesis</keyword>
<evidence type="ECO:0000256" key="7">
    <source>
        <dbReference type="SAM" id="MobiDB-lite"/>
    </source>
</evidence>
<comment type="subcellular location">
    <subcellularLocation>
        <location evidence="1">Nucleus</location>
        <location evidence="1">Nucleolus</location>
    </subcellularLocation>
</comment>
<comment type="similarity">
    <text evidence="6">Belongs to the MPP10 family.</text>
</comment>
<dbReference type="PANTHER" id="PTHR17039">
    <property type="entry name" value="U3 SMALL NUCLEOLAR RIBONUCLEOPROTEIN PROTEIN MPP10"/>
    <property type="match status" value="1"/>
</dbReference>
<feature type="compositionally biased region" description="Polar residues" evidence="7">
    <location>
        <begin position="321"/>
        <end position="331"/>
    </location>
</feature>
<evidence type="ECO:0000256" key="6">
    <source>
        <dbReference type="ARBA" id="ARBA00029455"/>
    </source>
</evidence>
<dbReference type="Pfam" id="PF04006">
    <property type="entry name" value="Mpp10"/>
    <property type="match status" value="1"/>
</dbReference>
<dbReference type="EMBL" id="AP006484">
    <property type="protein sequence ID" value="BAM78845.1"/>
    <property type="molecule type" value="Genomic_DNA"/>
</dbReference>
<feature type="region of interest" description="Disordered" evidence="7">
    <location>
        <begin position="750"/>
        <end position="784"/>
    </location>
</feature>
<reference evidence="8 9" key="2">
    <citation type="journal article" date="2007" name="BMC Biol.">
        <title>A 100%-complete sequence reveals unusually simple genomic features in the hot-spring red alga Cyanidioschyzon merolae.</title>
        <authorList>
            <person name="Nozaki H."/>
            <person name="Takano H."/>
            <person name="Misumi O."/>
            <person name="Terasawa K."/>
            <person name="Matsuzaki M."/>
            <person name="Maruyama S."/>
            <person name="Nishida K."/>
            <person name="Yagisawa F."/>
            <person name="Yoshida Y."/>
            <person name="Fujiwara T."/>
            <person name="Takio S."/>
            <person name="Tamura K."/>
            <person name="Chung S.J."/>
            <person name="Nakamura S."/>
            <person name="Kuroiwa H."/>
            <person name="Tanaka K."/>
            <person name="Sato N."/>
            <person name="Kuroiwa T."/>
        </authorList>
    </citation>
    <scope>NUCLEOTIDE SEQUENCE [LARGE SCALE GENOMIC DNA]</scope>
    <source>
        <strain evidence="8 9">10D</strain>
    </source>
</reference>
<feature type="compositionally biased region" description="Polar residues" evidence="7">
    <location>
        <begin position="349"/>
        <end position="363"/>
    </location>
</feature>
<feature type="region of interest" description="Disordered" evidence="7">
    <location>
        <begin position="262"/>
        <end position="293"/>
    </location>
</feature>
<evidence type="ECO:0000256" key="2">
    <source>
        <dbReference type="ARBA" id="ARBA00022517"/>
    </source>
</evidence>
<evidence type="ECO:0000313" key="9">
    <source>
        <dbReference type="Proteomes" id="UP000007014"/>
    </source>
</evidence>
<keyword evidence="4" id="KW-0539">Nucleus</keyword>
<dbReference type="AlphaFoldDB" id="M1V3P7"/>
<accession>M1V3P7</accession>
<evidence type="ECO:0000256" key="3">
    <source>
        <dbReference type="ARBA" id="ARBA00022552"/>
    </source>
</evidence>
<dbReference type="KEGG" id="cme:CYME_CMB019C"/>
<feature type="region of interest" description="Disordered" evidence="7">
    <location>
        <begin position="349"/>
        <end position="472"/>
    </location>
</feature>
<proteinExistence type="inferred from homology"/>
<dbReference type="OrthoDB" id="445326at2759"/>
<name>M1V3P7_CYAM1</name>
<keyword evidence="3" id="KW-0698">rRNA processing</keyword>
<evidence type="ECO:0000313" key="8">
    <source>
        <dbReference type="EMBL" id="BAM78845.1"/>
    </source>
</evidence>
<feature type="region of interest" description="Disordered" evidence="7">
    <location>
        <begin position="888"/>
        <end position="929"/>
    </location>
</feature>
<dbReference type="STRING" id="280699.M1V3P7"/>
<dbReference type="GO" id="GO:0006364">
    <property type="term" value="P:rRNA processing"/>
    <property type="evidence" value="ECO:0007669"/>
    <property type="project" value="UniProtKB-KW"/>
</dbReference>
<feature type="compositionally biased region" description="Low complexity" evidence="7">
    <location>
        <begin position="309"/>
        <end position="320"/>
    </location>
</feature>